<keyword evidence="1" id="KW-0732">Signal</keyword>
<dbReference type="InterPro" id="IPR006311">
    <property type="entry name" value="TAT_signal"/>
</dbReference>
<evidence type="ECO:0000256" key="1">
    <source>
        <dbReference type="SAM" id="SignalP"/>
    </source>
</evidence>
<feature type="chain" id="PRO_5044332626" description="GDSL-like lipase/acylhydrolase family protein" evidence="1">
    <location>
        <begin position="31"/>
        <end position="409"/>
    </location>
</feature>
<dbReference type="SUPFAM" id="SSF52266">
    <property type="entry name" value="SGNH hydrolase"/>
    <property type="match status" value="1"/>
</dbReference>
<reference evidence="2" key="1">
    <citation type="submission" date="2024-07" db="EMBL/GenBank/DDBJ databases">
        <authorList>
            <person name="fu j."/>
        </authorList>
    </citation>
    <scope>NUCLEOTIDE SEQUENCE</scope>
    <source>
        <strain evidence="2">P10A9</strain>
    </source>
</reference>
<accession>A0AB39L6D4</accession>
<protein>
    <recommendedName>
        <fullName evidence="3">GDSL-like lipase/acylhydrolase family protein</fullName>
    </recommendedName>
</protein>
<evidence type="ECO:0008006" key="3">
    <source>
        <dbReference type="Google" id="ProtNLM"/>
    </source>
</evidence>
<dbReference type="AlphaFoldDB" id="A0AB39L6D4"/>
<name>A0AB39L6D4_9MICC</name>
<feature type="signal peptide" evidence="1">
    <location>
        <begin position="1"/>
        <end position="30"/>
    </location>
</feature>
<evidence type="ECO:0000313" key="2">
    <source>
        <dbReference type="EMBL" id="XDP45978.1"/>
    </source>
</evidence>
<dbReference type="KEGG" id="spue:AB5L97_02860"/>
<sequence>MLQHRHRGLRARLLVALASGSLAAGGLALAAPAASADGPGSGSPWVVTVGDSYISGEAGRWAGNSDVSESYTDALGSTAYYDNAANTAETIPRCHRSHSAEVYLGGGVSGLDLACSGAKTATFTDSNGYFKPGLDFYSSAGNQGQALMLQSFATTHNVTMVSFSIGGNDFNFGGIVQECVSDFLTSPSWWPTYCKDGSTVANAMSSTTVNSNTAKMAAAMQNIRTAMRNAGYADGAWTLMVQNYPSPLPTSTGFRYSQSGYTRQNTGGCGFWNADADYANGTILPTINNAVGNAITQSGLANVKTVDLASTFTGRRLCESTVGLLEEKGYTSWTQTGAVDSTEWVNQIRTVSTATSDYYIQESLHPNYWGQLALRSCLRQAFNSGAPKGGACTRSANGLVNGEPVMSLK</sequence>
<dbReference type="RefSeq" id="WP_369046381.1">
    <property type="nucleotide sequence ID" value="NZ_CP163302.1"/>
</dbReference>
<proteinExistence type="predicted"/>
<dbReference type="InterPro" id="IPR036514">
    <property type="entry name" value="SGNH_hydro_sf"/>
</dbReference>
<dbReference type="EMBL" id="CP163302">
    <property type="protein sequence ID" value="XDP45978.1"/>
    <property type="molecule type" value="Genomic_DNA"/>
</dbReference>
<gene>
    <name evidence="2" type="ORF">AB5L97_02860</name>
</gene>
<dbReference type="PROSITE" id="PS51318">
    <property type="entry name" value="TAT"/>
    <property type="match status" value="1"/>
</dbReference>
<organism evidence="2">
    <name type="scientific">Sinomonas puerhi</name>
    <dbReference type="NCBI Taxonomy" id="3238584"/>
    <lineage>
        <taxon>Bacteria</taxon>
        <taxon>Bacillati</taxon>
        <taxon>Actinomycetota</taxon>
        <taxon>Actinomycetes</taxon>
        <taxon>Micrococcales</taxon>
        <taxon>Micrococcaceae</taxon>
        <taxon>Sinomonas</taxon>
    </lineage>
</organism>
<dbReference type="Gene3D" id="3.40.50.1110">
    <property type="entry name" value="SGNH hydrolase"/>
    <property type="match status" value="1"/>
</dbReference>